<evidence type="ECO:0000256" key="1">
    <source>
        <dbReference type="SAM" id="SignalP"/>
    </source>
</evidence>
<proteinExistence type="predicted"/>
<dbReference type="AlphaFoldDB" id="A0A1E7KQ48"/>
<gene>
    <name evidence="2" type="ORF">AN218_31195</name>
</gene>
<evidence type="ECO:0000313" key="3">
    <source>
        <dbReference type="Proteomes" id="UP000176005"/>
    </source>
</evidence>
<keyword evidence="3" id="KW-1185">Reference proteome</keyword>
<protein>
    <submittedName>
        <fullName evidence="2">Uncharacterized protein</fullName>
    </submittedName>
</protein>
<dbReference type="EMBL" id="LJGW01000665">
    <property type="protein sequence ID" value="OEV06072.1"/>
    <property type="molecule type" value="Genomic_DNA"/>
</dbReference>
<dbReference type="Proteomes" id="UP000176005">
    <property type="component" value="Unassembled WGS sequence"/>
</dbReference>
<organism evidence="2 3">
    <name type="scientific">Streptomyces nanshensis</name>
    <dbReference type="NCBI Taxonomy" id="518642"/>
    <lineage>
        <taxon>Bacteria</taxon>
        <taxon>Bacillati</taxon>
        <taxon>Actinomycetota</taxon>
        <taxon>Actinomycetes</taxon>
        <taxon>Kitasatosporales</taxon>
        <taxon>Streptomycetaceae</taxon>
        <taxon>Streptomyces</taxon>
    </lineage>
</organism>
<comment type="caution">
    <text evidence="2">The sequence shown here is derived from an EMBL/GenBank/DDBJ whole genome shotgun (WGS) entry which is preliminary data.</text>
</comment>
<feature type="chain" id="PRO_5009196700" evidence="1">
    <location>
        <begin position="32"/>
        <end position="124"/>
    </location>
</feature>
<accession>A0A1E7KQ48</accession>
<sequence length="124" mass="12963">MPASTRSGARALTAALVLLLATLLGVESASAQVSAQTLRSAAPVSVYAAADGERSGTAEEDCKSRHGVRRSASVWTDGTAPVRVCDCDVRTVPAADLAVPGTVRERVRSARTVDVQVLHQTFRC</sequence>
<evidence type="ECO:0000313" key="2">
    <source>
        <dbReference type="EMBL" id="OEV06072.1"/>
    </source>
</evidence>
<reference evidence="2 3" key="1">
    <citation type="journal article" date="2016" name="Front. Microbiol.">
        <title>Comparative Genomics Analysis of Streptomyces Species Reveals Their Adaptation to the Marine Environment and Their Diversity at the Genomic Level.</title>
        <authorList>
            <person name="Tian X."/>
            <person name="Zhang Z."/>
            <person name="Yang T."/>
            <person name="Chen M."/>
            <person name="Li J."/>
            <person name="Chen F."/>
            <person name="Yang J."/>
            <person name="Li W."/>
            <person name="Zhang B."/>
            <person name="Zhang Z."/>
            <person name="Wu J."/>
            <person name="Zhang C."/>
            <person name="Long L."/>
            <person name="Xiao J."/>
        </authorList>
    </citation>
    <scope>NUCLEOTIDE SEQUENCE [LARGE SCALE GENOMIC DNA]</scope>
    <source>
        <strain evidence="2 3">SCSIO 10429</strain>
    </source>
</reference>
<dbReference type="RefSeq" id="WP_070020390.1">
    <property type="nucleotide sequence ID" value="NZ_LJGW01000665.1"/>
</dbReference>
<feature type="signal peptide" evidence="1">
    <location>
        <begin position="1"/>
        <end position="31"/>
    </location>
</feature>
<name>A0A1E7KQ48_9ACTN</name>
<keyword evidence="1" id="KW-0732">Signal</keyword>